<protein>
    <submittedName>
        <fullName evidence="1">ZN574 protein</fullName>
    </submittedName>
</protein>
<organism evidence="1 2">
    <name type="scientific">Odontophorus gujanensis</name>
    <name type="common">marbled wood quail</name>
    <dbReference type="NCBI Taxonomy" id="886794"/>
    <lineage>
        <taxon>Eukaryota</taxon>
        <taxon>Metazoa</taxon>
        <taxon>Chordata</taxon>
        <taxon>Craniata</taxon>
        <taxon>Vertebrata</taxon>
        <taxon>Euteleostomi</taxon>
        <taxon>Archelosauria</taxon>
        <taxon>Archosauria</taxon>
        <taxon>Dinosauria</taxon>
        <taxon>Saurischia</taxon>
        <taxon>Theropoda</taxon>
        <taxon>Coelurosauria</taxon>
        <taxon>Aves</taxon>
        <taxon>Neognathae</taxon>
        <taxon>Galloanserae</taxon>
        <taxon>Galliformes</taxon>
        <taxon>Odontophoridae</taxon>
        <taxon>Odontophorus</taxon>
    </lineage>
</organism>
<reference evidence="1 2" key="1">
    <citation type="submission" date="2019-09" db="EMBL/GenBank/DDBJ databases">
        <title>Bird 10,000 Genomes (B10K) Project - Family phase.</title>
        <authorList>
            <person name="Zhang G."/>
        </authorList>
    </citation>
    <scope>NUCLEOTIDE SEQUENCE [LARGE SCALE GENOMIC DNA]</scope>
    <source>
        <strain evidence="1">B10K-DU-001-53</strain>
        <tissue evidence="1">Muscle</tissue>
    </source>
</reference>
<keyword evidence="2" id="KW-1185">Reference proteome</keyword>
<dbReference type="EMBL" id="VXAB01003810">
    <property type="protein sequence ID" value="NXJ06924.1"/>
    <property type="molecule type" value="Genomic_DNA"/>
</dbReference>
<gene>
    <name evidence="1" type="primary">Znf574_2</name>
    <name evidence="1" type="ORF">ODOGUJ_R15177</name>
</gene>
<proteinExistence type="predicted"/>
<comment type="caution">
    <text evidence="1">The sequence shown here is derived from an EMBL/GenBank/DDBJ whole genome shotgun (WGS) entry which is preliminary data.</text>
</comment>
<sequence>LFAGQDAWLAHRHGHRNAPNAAAVPNALVDLEHSYRKPEGDGEEDEEEGGVQLLLYECARCTRLFHSPAAVL</sequence>
<accession>A0A7K9YD91</accession>
<feature type="non-terminal residue" evidence="1">
    <location>
        <position position="1"/>
    </location>
</feature>
<evidence type="ECO:0000313" key="2">
    <source>
        <dbReference type="Proteomes" id="UP000522663"/>
    </source>
</evidence>
<dbReference type="Proteomes" id="UP000522663">
    <property type="component" value="Unassembled WGS sequence"/>
</dbReference>
<name>A0A7K9YD91_9GALL</name>
<feature type="non-terminal residue" evidence="1">
    <location>
        <position position="72"/>
    </location>
</feature>
<dbReference type="AlphaFoldDB" id="A0A7K9YD91"/>
<evidence type="ECO:0000313" key="1">
    <source>
        <dbReference type="EMBL" id="NXJ06924.1"/>
    </source>
</evidence>